<proteinExistence type="predicted"/>
<accession>A0A9W7L3M2</accession>
<feature type="region of interest" description="Disordered" evidence="2">
    <location>
        <begin position="408"/>
        <end position="445"/>
    </location>
</feature>
<evidence type="ECO:0008006" key="5">
    <source>
        <dbReference type="Google" id="ProtNLM"/>
    </source>
</evidence>
<evidence type="ECO:0000313" key="3">
    <source>
        <dbReference type="EMBL" id="GMI24861.1"/>
    </source>
</evidence>
<name>A0A9W7L3M2_9STRA</name>
<protein>
    <recommendedName>
        <fullName evidence="5">RRM domain-containing protein</fullName>
    </recommendedName>
</protein>
<sequence>MSNLDDDNPDDLYSDDLYSEDLYSDIQLSAVPVSSKALESQDSEGSGMGSGGVEFLQGPEEDKKGGDKKEKTEEEKLMAALGTIQATVNEMTAVDYSKVMDDPPRWEDNPKYSTIQYRDSVNRETTRVIASRSLPSAEIRTVRMTKIPPNYTTEALLRQYFRCLHMTVQAIHVSPTAKRAFVQVGTKDQALDLIKENIFCRDDLEVVLHDENMKPELPLERRPVRQSAEDRAKEIKAISLRHGDELDPAMALAQVESKEAYNAANGGDRIYRIHRVSAEVYRHKYGPSMASGRGAPPKRRKLGYVKPQMELDIGFPPPEDEGSPRSTGGGRGRGGGRGGDWSVVYKKMLALLPESETEKRRENMAKFRDATKRLLEVKKEILKAKLEKAEKDLTVDEDMTGEGGVDVEEKVEEKVEEGERDEKYEEKFEQNEEEEAEEGGALFEETDEPSLLVQVTVPLRMWISEDDIVDHLAIFGDNEAVSAPKFVGEYVTIRVEFEEVEDCKMAVEKGKNYQGEKDAIKLRFIKLVE</sequence>
<feature type="compositionally biased region" description="Basic and acidic residues" evidence="2">
    <location>
        <begin position="420"/>
        <end position="430"/>
    </location>
</feature>
<dbReference type="Proteomes" id="UP001165065">
    <property type="component" value="Unassembled WGS sequence"/>
</dbReference>
<evidence type="ECO:0000256" key="1">
    <source>
        <dbReference type="SAM" id="Coils"/>
    </source>
</evidence>
<feature type="compositionally biased region" description="Gly residues" evidence="2">
    <location>
        <begin position="327"/>
        <end position="339"/>
    </location>
</feature>
<dbReference type="OrthoDB" id="10517053at2759"/>
<keyword evidence="4" id="KW-1185">Reference proteome</keyword>
<feature type="compositionally biased region" description="Acidic residues" evidence="2">
    <location>
        <begin position="431"/>
        <end position="445"/>
    </location>
</feature>
<feature type="region of interest" description="Disordered" evidence="2">
    <location>
        <begin position="33"/>
        <end position="72"/>
    </location>
</feature>
<feature type="compositionally biased region" description="Basic and acidic residues" evidence="2">
    <location>
        <begin position="60"/>
        <end position="72"/>
    </location>
</feature>
<comment type="caution">
    <text evidence="3">The sequence shown here is derived from an EMBL/GenBank/DDBJ whole genome shotgun (WGS) entry which is preliminary data.</text>
</comment>
<evidence type="ECO:0000313" key="4">
    <source>
        <dbReference type="Proteomes" id="UP001165065"/>
    </source>
</evidence>
<keyword evidence="1" id="KW-0175">Coiled coil</keyword>
<dbReference type="AlphaFoldDB" id="A0A9W7L3M2"/>
<feature type="region of interest" description="Disordered" evidence="2">
    <location>
        <begin position="311"/>
        <end position="340"/>
    </location>
</feature>
<dbReference type="EMBL" id="BRYA01000595">
    <property type="protein sequence ID" value="GMI24861.1"/>
    <property type="molecule type" value="Genomic_DNA"/>
</dbReference>
<reference evidence="4" key="1">
    <citation type="journal article" date="2023" name="Commun. Biol.">
        <title>Genome analysis of Parmales, the sister group of diatoms, reveals the evolutionary specialization of diatoms from phago-mixotrophs to photoautotrophs.</title>
        <authorList>
            <person name="Ban H."/>
            <person name="Sato S."/>
            <person name="Yoshikawa S."/>
            <person name="Yamada K."/>
            <person name="Nakamura Y."/>
            <person name="Ichinomiya M."/>
            <person name="Sato N."/>
            <person name="Blanc-Mathieu R."/>
            <person name="Endo H."/>
            <person name="Kuwata A."/>
            <person name="Ogata H."/>
        </authorList>
    </citation>
    <scope>NUCLEOTIDE SEQUENCE [LARGE SCALE GENOMIC DNA]</scope>
</reference>
<feature type="coiled-coil region" evidence="1">
    <location>
        <begin position="372"/>
        <end position="399"/>
    </location>
</feature>
<organism evidence="3 4">
    <name type="scientific">Triparma columacea</name>
    <dbReference type="NCBI Taxonomy" id="722753"/>
    <lineage>
        <taxon>Eukaryota</taxon>
        <taxon>Sar</taxon>
        <taxon>Stramenopiles</taxon>
        <taxon>Ochrophyta</taxon>
        <taxon>Bolidophyceae</taxon>
        <taxon>Parmales</taxon>
        <taxon>Triparmaceae</taxon>
        <taxon>Triparma</taxon>
    </lineage>
</organism>
<evidence type="ECO:0000256" key="2">
    <source>
        <dbReference type="SAM" id="MobiDB-lite"/>
    </source>
</evidence>
<gene>
    <name evidence="3" type="ORF">TrCOL_g974</name>
</gene>